<dbReference type="Pfam" id="PF12796">
    <property type="entry name" value="Ank_2"/>
    <property type="match status" value="3"/>
</dbReference>
<dbReference type="SUPFAM" id="SSF81383">
    <property type="entry name" value="F-box domain"/>
    <property type="match status" value="1"/>
</dbReference>
<dbReference type="InterPro" id="IPR029058">
    <property type="entry name" value="AB_hydrolase_fold"/>
</dbReference>
<evidence type="ECO:0000256" key="2">
    <source>
        <dbReference type="SAM" id="MobiDB-lite"/>
    </source>
</evidence>
<dbReference type="SMART" id="SM00248">
    <property type="entry name" value="ANK"/>
    <property type="match status" value="9"/>
</dbReference>
<dbReference type="Pfam" id="PF00023">
    <property type="entry name" value="Ank"/>
    <property type="match status" value="1"/>
</dbReference>
<proteinExistence type="predicted"/>
<evidence type="ECO:0000313" key="4">
    <source>
        <dbReference type="EMBL" id="KAK3203570.1"/>
    </source>
</evidence>
<feature type="compositionally biased region" description="Basic and acidic residues" evidence="2">
    <location>
        <begin position="650"/>
        <end position="666"/>
    </location>
</feature>
<dbReference type="Pfam" id="PF09994">
    <property type="entry name" value="T6SS_Tle1-like_cat"/>
    <property type="match status" value="1"/>
</dbReference>
<dbReference type="InterPro" id="IPR036047">
    <property type="entry name" value="F-box-like_dom_sf"/>
</dbReference>
<dbReference type="Proteomes" id="UP001280581">
    <property type="component" value="Unassembled WGS sequence"/>
</dbReference>
<name>A0AAN6RFN1_9PLEO</name>
<feature type="repeat" description="ANK" evidence="1">
    <location>
        <begin position="1004"/>
        <end position="1036"/>
    </location>
</feature>
<dbReference type="SUPFAM" id="SSF53474">
    <property type="entry name" value="alpha/beta-Hydrolases"/>
    <property type="match status" value="1"/>
</dbReference>
<comment type="caution">
    <text evidence="4">The sequence shown here is derived from an EMBL/GenBank/DDBJ whole genome shotgun (WGS) entry which is preliminary data.</text>
</comment>
<dbReference type="PROSITE" id="PS50088">
    <property type="entry name" value="ANK_REPEAT"/>
    <property type="match status" value="5"/>
</dbReference>
<dbReference type="SUPFAM" id="SSF52047">
    <property type="entry name" value="RNI-like"/>
    <property type="match status" value="1"/>
</dbReference>
<sequence length="1356" mass="152897">MEAPGLSGGRGMFKRLIVACDGTWLNSDNGMVNGKLSVPSNVTRISRAIKAVSQDGVPQIVNYHFGVGSSGGRISRVISGATGEGLGDNVREAYSFLANNYHPGDEIFLLGFSRGAFTARSIGGLIGEVGLLTKKGLNALPEVFEDVQHRRDPKYVPKNPDQPFPHKPSASSPRYADELERRGLTRLDIKIKVIAVWDTVGSLGTPRFNFLQKLGLQSPESKEMSFYDTKLSNCVENAFQALSLDERRSAFSPAVWEKPPGNKTTLRQVWFPGVHSNTGGGYDDQQLANITLAWMMSQLAPFLDMREEYLFEQEDENERFYERGGEGLRPWSFGEIYNSATGVYALGGTGLRTPGHYMETNPETGRATERPLEFTNEYIHASARSRYRLGGPGVADKAFYECPALTQNYKLIIDYGPSPRSPSSTPDIHWKLKWKDPLAVKILPEAPLWGIEKELCRRDPDTYDYVMRPPATDVVHRLLSSLSWFTYVHTNNTWRLSWLLKLRGKRIIEHRMGLQLLGLAPELVEGIFQQVDSKKDLCNVRLVCKTLDKFASKELFREVVLSQRKRHLRSWNGIAQSEKLRHIPRHVVIEPRPGESYWGGFEDEEDASGDEENDEGNEDGVNDDEENKDEEMSDGENNNEEKIDEEDNNGENHDQENSDDKKKNGDEDNSDEESDDGEYGDELKKLCRVIKALSRFSNVDSVEIVFTEGCLGKDARYYEEVEEPANYRERALQMIFMAINNRSSDDRTVRKLTIINLQNYEYIYLVASWDFKFVMHNLEELHVCVVQEYNEHGPDHDFTKVELRTFPAHFCQAWLAPISANLKALTIYQRDQNWGPFPGYFQPDGISFPKLEKLVLQYYTLAHDNDLDWVCSIKSLRKLHLHKCMIASKMRIDTENMTEWNVRTHDWIQTGKSGGWGVNFSYNGKWSTFIDRLHESLPDLREFRFNYGDAFEDRMRTNKRHDARVNKMFSERYITFDNGILPTHWPEAREGKNGANANGSLLNNTKLPLTSAAASGHLPVVRLLVECGAEVGRLDRSGWCAMSHAAFRGRLEVVRFLSVDEEAVSRRINNDGCSVLHLAADGGHIDVVKFLVERGADLAAIDMEGRTPLVCAIKHDLSSLRLVETLLSYEITLGIATDRDLALTKAVETRNADIIKLLLENGADVNHKGKDGLTPLISSMVSRCRLNIIETLFTHGADFSAADGFQQTPLYWAAYSERIDYVRLLLEKGADRTECRKDGGTPLHAAALAGFLEAMKLLLGDEMNPKKAPNDASASGPENSANFDIVDREGCTPLMLAVIHSHNDKYVKIEGANIDAKNDEGMTALDLAMENGDSRISTLLHVHNRDLKRSEDRSDH</sequence>
<protein>
    <recommendedName>
        <fullName evidence="3">T6SS Phospholipase effector Tle1-like catalytic domain-containing protein</fullName>
    </recommendedName>
</protein>
<feature type="repeat" description="ANK" evidence="1">
    <location>
        <begin position="1071"/>
        <end position="1103"/>
    </location>
</feature>
<organism evidence="4 5">
    <name type="scientific">Pseudopithomyces chartarum</name>
    <dbReference type="NCBI Taxonomy" id="1892770"/>
    <lineage>
        <taxon>Eukaryota</taxon>
        <taxon>Fungi</taxon>
        <taxon>Dikarya</taxon>
        <taxon>Ascomycota</taxon>
        <taxon>Pezizomycotina</taxon>
        <taxon>Dothideomycetes</taxon>
        <taxon>Pleosporomycetidae</taxon>
        <taxon>Pleosporales</taxon>
        <taxon>Massarineae</taxon>
        <taxon>Didymosphaeriaceae</taxon>
        <taxon>Pseudopithomyces</taxon>
    </lineage>
</organism>
<feature type="domain" description="T6SS Phospholipase effector Tle1-like catalytic" evidence="3">
    <location>
        <begin position="14"/>
        <end position="298"/>
    </location>
</feature>
<gene>
    <name evidence="4" type="ORF">GRF29_112g1622831</name>
</gene>
<evidence type="ECO:0000259" key="3">
    <source>
        <dbReference type="Pfam" id="PF09994"/>
    </source>
</evidence>
<feature type="region of interest" description="Disordered" evidence="2">
    <location>
        <begin position="150"/>
        <end position="177"/>
    </location>
</feature>
<feature type="repeat" description="ANK" evidence="1">
    <location>
        <begin position="1205"/>
        <end position="1231"/>
    </location>
</feature>
<feature type="compositionally biased region" description="Acidic residues" evidence="2">
    <location>
        <begin position="601"/>
        <end position="649"/>
    </location>
</feature>
<dbReference type="SUPFAM" id="SSF48403">
    <property type="entry name" value="Ankyrin repeat"/>
    <property type="match status" value="1"/>
</dbReference>
<feature type="repeat" description="ANK" evidence="1">
    <location>
        <begin position="1238"/>
        <end position="1259"/>
    </location>
</feature>
<accession>A0AAN6RFN1</accession>
<dbReference type="InterPro" id="IPR018712">
    <property type="entry name" value="Tle1-like_cat"/>
</dbReference>
<dbReference type="EMBL" id="WVTA01000011">
    <property type="protein sequence ID" value="KAK3203570.1"/>
    <property type="molecule type" value="Genomic_DNA"/>
</dbReference>
<evidence type="ECO:0000313" key="5">
    <source>
        <dbReference type="Proteomes" id="UP001280581"/>
    </source>
</evidence>
<dbReference type="PANTHER" id="PTHR33840">
    <property type="match status" value="1"/>
</dbReference>
<evidence type="ECO:0000256" key="1">
    <source>
        <dbReference type="PROSITE-ProRule" id="PRU00023"/>
    </source>
</evidence>
<reference evidence="4 5" key="1">
    <citation type="submission" date="2021-02" db="EMBL/GenBank/DDBJ databases">
        <title>Genome assembly of Pseudopithomyces chartarum.</title>
        <authorList>
            <person name="Jauregui R."/>
            <person name="Singh J."/>
            <person name="Voisey C."/>
        </authorList>
    </citation>
    <scope>NUCLEOTIDE SEQUENCE [LARGE SCALE GENOMIC DNA]</scope>
    <source>
        <strain evidence="4 5">AGR01</strain>
    </source>
</reference>
<dbReference type="PROSITE" id="PS50297">
    <property type="entry name" value="ANK_REP_REGION"/>
    <property type="match status" value="5"/>
</dbReference>
<keyword evidence="1" id="KW-0040">ANK repeat</keyword>
<feature type="region of interest" description="Disordered" evidence="2">
    <location>
        <begin position="592"/>
        <end position="679"/>
    </location>
</feature>
<dbReference type="Gene3D" id="1.25.40.20">
    <property type="entry name" value="Ankyrin repeat-containing domain"/>
    <property type="match status" value="2"/>
</dbReference>
<feature type="repeat" description="ANK" evidence="1">
    <location>
        <begin position="1138"/>
        <end position="1170"/>
    </location>
</feature>
<feature type="compositionally biased region" description="Acidic residues" evidence="2">
    <location>
        <begin position="667"/>
        <end position="679"/>
    </location>
</feature>
<dbReference type="InterPro" id="IPR036770">
    <property type="entry name" value="Ankyrin_rpt-contain_sf"/>
</dbReference>
<dbReference type="PRINTS" id="PR01415">
    <property type="entry name" value="ANKYRIN"/>
</dbReference>
<dbReference type="PANTHER" id="PTHR33840:SF1">
    <property type="entry name" value="TLE1 PHOSPHOLIPASE DOMAIN-CONTAINING PROTEIN"/>
    <property type="match status" value="1"/>
</dbReference>
<keyword evidence="5" id="KW-1185">Reference proteome</keyword>
<dbReference type="InterPro" id="IPR002110">
    <property type="entry name" value="Ankyrin_rpt"/>
</dbReference>